<dbReference type="AlphaFoldDB" id="D3TSQ2"/>
<proteinExistence type="evidence at transcript level"/>
<protein>
    <submittedName>
        <fullName evidence="2">Hypothetical secreted peptide</fullName>
    </submittedName>
</protein>
<organism evidence="2">
    <name type="scientific">Glossina morsitans morsitans</name>
    <name type="common">Savannah tsetse fly</name>
    <dbReference type="NCBI Taxonomy" id="37546"/>
    <lineage>
        <taxon>Eukaryota</taxon>
        <taxon>Metazoa</taxon>
        <taxon>Ecdysozoa</taxon>
        <taxon>Arthropoda</taxon>
        <taxon>Hexapoda</taxon>
        <taxon>Insecta</taxon>
        <taxon>Pterygota</taxon>
        <taxon>Neoptera</taxon>
        <taxon>Endopterygota</taxon>
        <taxon>Diptera</taxon>
        <taxon>Brachycera</taxon>
        <taxon>Muscomorpha</taxon>
        <taxon>Hippoboscoidea</taxon>
        <taxon>Glossinidae</taxon>
        <taxon>Glossina</taxon>
    </lineage>
</organism>
<reference evidence="2" key="1">
    <citation type="journal article" date="2010" name="BMC Genomics">
        <title>An insight into the sialome of Glossina morsitans morsitans.</title>
        <authorList>
            <person name="Alves-Silva J."/>
            <person name="Ribeiro J.M."/>
            <person name="Van Den Abbeele J."/>
            <person name="Attardo G."/>
            <person name="Hao Z."/>
            <person name="Haines L.R."/>
            <person name="Soares M.B."/>
            <person name="Berriman M."/>
            <person name="Aksoy S."/>
            <person name="Lehane M.J."/>
        </authorList>
    </citation>
    <scope>NUCLEOTIDE SEQUENCE</scope>
    <source>
        <tissue evidence="2">Salivary gland</tissue>
    </source>
</reference>
<keyword evidence="1" id="KW-0472">Membrane</keyword>
<feature type="transmembrane region" description="Helical" evidence="1">
    <location>
        <begin position="20"/>
        <end position="42"/>
    </location>
</feature>
<keyword evidence="1" id="KW-1133">Transmembrane helix</keyword>
<sequence>MKFFILIEMHSFCCRFMGIYMYIFVCVCVCVCVCICLNHFIVHGYVNRDERN</sequence>
<accession>D3TSQ2</accession>
<reference evidence="2" key="2">
    <citation type="submission" date="2010-01" db="EMBL/GenBank/DDBJ databases">
        <authorList>
            <consortium name="International Glossina Genome Initiative"/>
            <person name="da Silva J."/>
            <person name="Ribeiro J.M.C."/>
            <person name="Abbeele J.V."/>
            <person name="Attardo G."/>
            <person name="Hao Z."/>
            <person name="Haines L.R."/>
            <person name="Soares M.B."/>
            <person name="Berriman M."/>
            <person name="Aksoy S."/>
            <person name="Lehane M.J."/>
        </authorList>
    </citation>
    <scope>NUCLEOTIDE SEQUENCE</scope>
    <source>
        <tissue evidence="2">Salivary gland</tissue>
    </source>
</reference>
<evidence type="ECO:0000256" key="1">
    <source>
        <dbReference type="SAM" id="Phobius"/>
    </source>
</evidence>
<evidence type="ECO:0000313" key="2">
    <source>
        <dbReference type="EMBL" id="ADD20730.1"/>
    </source>
</evidence>
<keyword evidence="1" id="KW-0812">Transmembrane</keyword>
<dbReference type="EMBL" id="EZ424454">
    <property type="protein sequence ID" value="ADD20730.1"/>
    <property type="molecule type" value="mRNA"/>
</dbReference>
<name>D3TSQ2_GLOMM</name>